<dbReference type="Proteomes" id="UP000283341">
    <property type="component" value="Unassembled WGS sequence"/>
</dbReference>
<gene>
    <name evidence="2" type="ORF">DWX97_15270</name>
</gene>
<dbReference type="PROSITE" id="PS51257">
    <property type="entry name" value="PROKAR_LIPOPROTEIN"/>
    <property type="match status" value="1"/>
</dbReference>
<dbReference type="RefSeq" id="WP_118402959.1">
    <property type="nucleotide sequence ID" value="NZ_JADNFX010000010.1"/>
</dbReference>
<feature type="signal peptide" evidence="1">
    <location>
        <begin position="1"/>
        <end position="21"/>
    </location>
</feature>
<proteinExistence type="predicted"/>
<sequence>MRIYKHIITILVLANMFLMFACTNDMDISQPVEPGLEDKVSISLFTRAQDYSIPVTRGGANETGIEKTPYVLVFKVDGTSTKCIETVRAVEDLTTDKRYVLLTRQATGTYRFLILANNGTHFYFEDQRYEWSESNLETYLVGKELSYISENLLTDKLDSPQQNTVPYTSSGWDHLLPMSYLTDPVSGINDNTKIGEVGSPLQMVRGVAKLVFINEPELYLDSSTSSQMRYNKFVMGGVVSIMNTPRQGKVYNMDDNPLTTIGLTEVAKNDYSDMLLSMQDVNESWAPPYMQASWGDPCYVHETAADGGLFFIIKGDLTADFGTGTEETRTFYYKMAPVDNNFAQIGIERNHSYEFRIINVRGPGHSTVAEAMAAPPSNKLLLDYEVTSVDLSSHHVIANGHYYLGVSNSRYITYTDEPGTWQQAFSIVTDYFSQSGAWSPIRNEILSTQGITCDVSAISSSADASHPQVVNVKFDNSISTGWVEVWLGDLTLTVRVDRSGVVPVGGERLIYYKYYKDPGAGNEWWEYEHYLINGNVDSGASSWIKLAPGSETIPSAAVGYTSGGGAYFSPDPAVLTNVTDVVTSGIGKIQVYITDNSIAAGGTGQVRNGTFYLSTGYHPSYAPQNWTDRIKIDIKQAGS</sequence>
<accession>A0A412IF25</accession>
<feature type="chain" id="PRO_5019383517" description="Major fimbrial subunit protein N-terminal domain-containing protein" evidence="1">
    <location>
        <begin position="22"/>
        <end position="639"/>
    </location>
</feature>
<organism evidence="2 3">
    <name type="scientific">Bacteroides cellulosilyticus</name>
    <dbReference type="NCBI Taxonomy" id="246787"/>
    <lineage>
        <taxon>Bacteria</taxon>
        <taxon>Pseudomonadati</taxon>
        <taxon>Bacteroidota</taxon>
        <taxon>Bacteroidia</taxon>
        <taxon>Bacteroidales</taxon>
        <taxon>Bacteroidaceae</taxon>
        <taxon>Bacteroides</taxon>
    </lineage>
</organism>
<evidence type="ECO:0000256" key="1">
    <source>
        <dbReference type="SAM" id="SignalP"/>
    </source>
</evidence>
<evidence type="ECO:0000313" key="2">
    <source>
        <dbReference type="EMBL" id="RGS35574.1"/>
    </source>
</evidence>
<dbReference type="EMBL" id="QRVJ01000013">
    <property type="protein sequence ID" value="RGS35574.1"/>
    <property type="molecule type" value="Genomic_DNA"/>
</dbReference>
<dbReference type="AlphaFoldDB" id="A0A412IF25"/>
<reference evidence="2 3" key="1">
    <citation type="submission" date="2018-08" db="EMBL/GenBank/DDBJ databases">
        <title>A genome reference for cultivated species of the human gut microbiota.</title>
        <authorList>
            <person name="Zou Y."/>
            <person name="Xue W."/>
            <person name="Luo G."/>
        </authorList>
    </citation>
    <scope>NUCLEOTIDE SEQUENCE [LARGE SCALE GENOMIC DNA]</scope>
    <source>
        <strain evidence="2 3">AF22-3AC</strain>
    </source>
</reference>
<protein>
    <recommendedName>
        <fullName evidence="4">Major fimbrial subunit protein N-terminal domain-containing protein</fullName>
    </recommendedName>
</protein>
<comment type="caution">
    <text evidence="2">The sequence shown here is derived from an EMBL/GenBank/DDBJ whole genome shotgun (WGS) entry which is preliminary data.</text>
</comment>
<name>A0A412IF25_9BACE</name>
<keyword evidence="1" id="KW-0732">Signal</keyword>
<evidence type="ECO:0000313" key="3">
    <source>
        <dbReference type="Proteomes" id="UP000283341"/>
    </source>
</evidence>
<evidence type="ECO:0008006" key="4">
    <source>
        <dbReference type="Google" id="ProtNLM"/>
    </source>
</evidence>